<dbReference type="PROSITE" id="PS00356">
    <property type="entry name" value="HTH_LACI_1"/>
    <property type="match status" value="1"/>
</dbReference>
<sequence>MATIRDVAQRAGVSVSSVSNVLNGRSDRMRKETLLRIEQAINELQFQPSRAALQLKTGQVSLLGLLVPSIVNPSFASLAHEVDIAARRYGYRVLLGNTYRNPAEENAFINDLLSQGVRGVIVASTMVEQKFLHSALQRGLVMVNYDVQSQPGCDTETAPQTDRVSMDNFQAGKLAAYHLIDRGCRRITFATETGKSASRSSRINGFLSAVKEAGLSDSCTVLEGKAREGYGDAEMTELGKQLAEKIAQSSMMPQGIVAINDMMAIGLIAGLRAQNIRVPQDISIIGFDNTLMSALFTPSLTSVAPPLANMATTMVERLMERLADNAIPAGEYLFSPQLVMRESVID</sequence>
<dbReference type="PANTHER" id="PTHR30146">
    <property type="entry name" value="LACI-RELATED TRANSCRIPTIONAL REPRESSOR"/>
    <property type="match status" value="1"/>
</dbReference>
<dbReference type="Gene3D" id="3.40.50.2300">
    <property type="match status" value="2"/>
</dbReference>
<dbReference type="InterPro" id="IPR010982">
    <property type="entry name" value="Lambda_DNA-bd_dom_sf"/>
</dbReference>
<dbReference type="EMBL" id="PDDX01000001">
    <property type="protein sequence ID" value="PHI32296.1"/>
    <property type="molecule type" value="Genomic_DNA"/>
</dbReference>
<dbReference type="GO" id="GO:0000976">
    <property type="term" value="F:transcription cis-regulatory region binding"/>
    <property type="evidence" value="ECO:0007669"/>
    <property type="project" value="TreeGrafter"/>
</dbReference>
<keyword evidence="3" id="KW-0804">Transcription</keyword>
<dbReference type="PROSITE" id="PS50943">
    <property type="entry name" value="HTH_CROC1"/>
    <property type="match status" value="1"/>
</dbReference>
<dbReference type="Pfam" id="PF13377">
    <property type="entry name" value="Peripla_BP_3"/>
    <property type="match status" value="1"/>
</dbReference>
<dbReference type="SUPFAM" id="SSF53822">
    <property type="entry name" value="Periplasmic binding protein-like I"/>
    <property type="match status" value="1"/>
</dbReference>
<dbReference type="PROSITE" id="PS50932">
    <property type="entry name" value="HTH_LACI_2"/>
    <property type="match status" value="1"/>
</dbReference>
<dbReference type="AlphaFoldDB" id="A0A2C6DM21"/>
<accession>A0A2C6DM21</accession>
<dbReference type="GO" id="GO:0003700">
    <property type="term" value="F:DNA-binding transcription factor activity"/>
    <property type="evidence" value="ECO:0007669"/>
    <property type="project" value="TreeGrafter"/>
</dbReference>
<dbReference type="PANTHER" id="PTHR30146:SF147">
    <property type="entry name" value="HTH-TYPE TRANSCRIPTIONAL REGULATOR DEGA"/>
    <property type="match status" value="1"/>
</dbReference>
<dbReference type="Gene3D" id="1.10.260.40">
    <property type="entry name" value="lambda repressor-like DNA-binding domains"/>
    <property type="match status" value="1"/>
</dbReference>
<evidence type="ECO:0000313" key="7">
    <source>
        <dbReference type="Proteomes" id="UP000224974"/>
    </source>
</evidence>
<dbReference type="OrthoDB" id="269117at2"/>
<evidence type="ECO:0000256" key="2">
    <source>
        <dbReference type="ARBA" id="ARBA00023125"/>
    </source>
</evidence>
<dbReference type="RefSeq" id="WP_029094914.1">
    <property type="nucleotide sequence ID" value="NZ_PDDX01000001.1"/>
</dbReference>
<feature type="domain" description="HTH lacI-type" evidence="4">
    <location>
        <begin position="2"/>
        <end position="57"/>
    </location>
</feature>
<gene>
    <name evidence="6" type="ORF">CRN84_24745</name>
</gene>
<reference evidence="7" key="1">
    <citation type="submission" date="2017-09" db="EMBL/GenBank/DDBJ databases">
        <title>FDA dAtabase for Regulatory Grade micrObial Sequences (FDA-ARGOS): Supporting development and validation of Infectious Disease Dx tests.</title>
        <authorList>
            <person name="Minogue T."/>
            <person name="Wolcott M."/>
            <person name="Wasieloski L."/>
            <person name="Aguilar W."/>
            <person name="Moore D."/>
            <person name="Tallon L."/>
            <person name="Sadzewicz L."/>
            <person name="Ott S."/>
            <person name="Zhao X."/>
            <person name="Nagaraj S."/>
            <person name="Vavikolanu K."/>
            <person name="Aluvathingal J."/>
            <person name="Nadendla S."/>
            <person name="Sichtig H."/>
        </authorList>
    </citation>
    <scope>NUCLEOTIDE SEQUENCE [LARGE SCALE GENOMIC DNA]</scope>
    <source>
        <strain evidence="7">FDAARGOS_387</strain>
    </source>
</reference>
<dbReference type="SMART" id="SM00354">
    <property type="entry name" value="HTH_LACI"/>
    <property type="match status" value="1"/>
</dbReference>
<feature type="domain" description="HTH cro/C1-type" evidence="5">
    <location>
        <begin position="3"/>
        <end position="51"/>
    </location>
</feature>
<dbReference type="InterPro" id="IPR001387">
    <property type="entry name" value="Cro/C1-type_HTH"/>
</dbReference>
<comment type="caution">
    <text evidence="6">The sequence shown here is derived from an EMBL/GenBank/DDBJ whole genome shotgun (WGS) entry which is preliminary data.</text>
</comment>
<keyword evidence="2" id="KW-0238">DNA-binding</keyword>
<evidence type="ECO:0000256" key="3">
    <source>
        <dbReference type="ARBA" id="ARBA00023163"/>
    </source>
</evidence>
<dbReference type="PRINTS" id="PR00036">
    <property type="entry name" value="HTHLACI"/>
</dbReference>
<dbReference type="SUPFAM" id="SSF47413">
    <property type="entry name" value="lambda repressor-like DNA-binding domains"/>
    <property type="match status" value="1"/>
</dbReference>
<dbReference type="InterPro" id="IPR028082">
    <property type="entry name" value="Peripla_BP_I"/>
</dbReference>
<keyword evidence="1" id="KW-0805">Transcription regulation</keyword>
<keyword evidence="7" id="KW-1185">Reference proteome</keyword>
<evidence type="ECO:0000256" key="1">
    <source>
        <dbReference type="ARBA" id="ARBA00023015"/>
    </source>
</evidence>
<evidence type="ECO:0000313" key="6">
    <source>
        <dbReference type="EMBL" id="PHI32296.1"/>
    </source>
</evidence>
<name>A0A2C6DM21_9GAMM</name>
<dbReference type="InterPro" id="IPR000843">
    <property type="entry name" value="HTH_LacI"/>
</dbReference>
<dbReference type="InterPro" id="IPR046335">
    <property type="entry name" value="LacI/GalR-like_sensor"/>
</dbReference>
<dbReference type="Proteomes" id="UP000224974">
    <property type="component" value="Unassembled WGS sequence"/>
</dbReference>
<evidence type="ECO:0000259" key="4">
    <source>
        <dbReference type="PROSITE" id="PS50932"/>
    </source>
</evidence>
<dbReference type="Pfam" id="PF00356">
    <property type="entry name" value="LacI"/>
    <property type="match status" value="1"/>
</dbReference>
<dbReference type="STRING" id="1111728.GCA_000427805_02196"/>
<protein>
    <submittedName>
        <fullName evidence="6">LacI family transcriptional regulator</fullName>
    </submittedName>
</protein>
<evidence type="ECO:0000259" key="5">
    <source>
        <dbReference type="PROSITE" id="PS50943"/>
    </source>
</evidence>
<organism evidence="6 7">
    <name type="scientific">Budvicia aquatica</name>
    <dbReference type="NCBI Taxonomy" id="82979"/>
    <lineage>
        <taxon>Bacteria</taxon>
        <taxon>Pseudomonadati</taxon>
        <taxon>Pseudomonadota</taxon>
        <taxon>Gammaproteobacteria</taxon>
        <taxon>Enterobacterales</taxon>
        <taxon>Budviciaceae</taxon>
        <taxon>Budvicia</taxon>
    </lineage>
</organism>
<proteinExistence type="predicted"/>